<reference evidence="3" key="3">
    <citation type="submission" date="2025-09" db="UniProtKB">
        <authorList>
            <consortium name="Ensembl"/>
        </authorList>
    </citation>
    <scope>IDENTIFICATION</scope>
</reference>
<dbReference type="HOGENOM" id="CLU_000288_18_8_1"/>
<sequence>RSVDVPVYDLSLVRGVWEGRVKRHSQKEKEEQERRERSRPGQVRDQWQYRIYCKSLGSNERNLLHQHLQRSALPHASAGETQVLTDHQQVEDRAAEEPDRLVFQLDGDSWTDFPPELQWMTYLREWRISRTRIRQLPDYLARFAQLAVLHLPKNAIAELPPEVGGLAALKELNVSYNRLCRVPAELGSCGGLQRLELSGNHLSQLPFQLSSLKQLVHLDIAENRFASIPICALRMSRLRLLDLSNNRLTDLPQDMDSRLEQLVTLFLHKNHLTYLPHCLTNIHTLRMVVVSGDPLACIPTRLCSNPAIKFIRLYENTRKKSNKRRWREPREEVKDSGEKEFLETYISSLKDRETVPYATTKVSIACLL</sequence>
<evidence type="ECO:0008006" key="5">
    <source>
        <dbReference type="Google" id="ProtNLM"/>
    </source>
</evidence>
<keyword evidence="1" id="KW-0433">Leucine-rich repeat</keyword>
<evidence type="ECO:0000256" key="2">
    <source>
        <dbReference type="ARBA" id="ARBA00022737"/>
    </source>
</evidence>
<dbReference type="InterPro" id="IPR003591">
    <property type="entry name" value="Leu-rich_rpt_typical-subtyp"/>
</dbReference>
<accession>H3DNH0</accession>
<dbReference type="PANTHER" id="PTHR48051:SF16">
    <property type="entry name" value="LEUCINE-RICH REPEAT-CONTAINING PROTEIN 2"/>
    <property type="match status" value="1"/>
</dbReference>
<dbReference type="Ensembl" id="ENSTNIT00000022305.1">
    <property type="protein sequence ID" value="ENSTNIP00000022069.1"/>
    <property type="gene ID" value="ENSTNIG00000018884.1"/>
</dbReference>
<dbReference type="GO" id="GO:0005737">
    <property type="term" value="C:cytoplasm"/>
    <property type="evidence" value="ECO:0007669"/>
    <property type="project" value="TreeGrafter"/>
</dbReference>
<dbReference type="InterPro" id="IPR050216">
    <property type="entry name" value="LRR_domain-containing"/>
</dbReference>
<reference evidence="4" key="1">
    <citation type="journal article" date="2004" name="Nature">
        <title>Genome duplication in the teleost fish Tetraodon nigroviridis reveals the early vertebrate proto-karyotype.</title>
        <authorList>
            <person name="Jaillon O."/>
            <person name="Aury J.-M."/>
            <person name="Brunet F."/>
            <person name="Petit J.-L."/>
            <person name="Stange-Thomann N."/>
            <person name="Mauceli E."/>
            <person name="Bouneau L."/>
            <person name="Fischer C."/>
            <person name="Ozouf-Costaz C."/>
            <person name="Bernot A."/>
            <person name="Nicaud S."/>
            <person name="Jaffe D."/>
            <person name="Fisher S."/>
            <person name="Lutfalla G."/>
            <person name="Dossat C."/>
            <person name="Segurens B."/>
            <person name="Dasilva C."/>
            <person name="Salanoubat M."/>
            <person name="Levy M."/>
            <person name="Boudet N."/>
            <person name="Castellano S."/>
            <person name="Anthouard V."/>
            <person name="Jubin C."/>
            <person name="Castelli V."/>
            <person name="Katinka M."/>
            <person name="Vacherie B."/>
            <person name="Biemont C."/>
            <person name="Skalli Z."/>
            <person name="Cattolico L."/>
            <person name="Poulain J."/>
            <person name="De Berardinis V."/>
            <person name="Cruaud C."/>
            <person name="Duprat S."/>
            <person name="Brottier P."/>
            <person name="Coutanceau J.-P."/>
            <person name="Gouzy J."/>
            <person name="Parra G."/>
            <person name="Lardier G."/>
            <person name="Chapple C."/>
            <person name="McKernan K.J."/>
            <person name="McEwan P."/>
            <person name="Bosak S."/>
            <person name="Kellis M."/>
            <person name="Volff J.-N."/>
            <person name="Guigo R."/>
            <person name="Zody M.C."/>
            <person name="Mesirov J."/>
            <person name="Lindblad-Toh K."/>
            <person name="Birren B."/>
            <person name="Nusbaum C."/>
            <person name="Kahn D."/>
            <person name="Robinson-Rechavi M."/>
            <person name="Laudet V."/>
            <person name="Schachter V."/>
            <person name="Quetier F."/>
            <person name="Saurin W."/>
            <person name="Scarpelli C."/>
            <person name="Wincker P."/>
            <person name="Lander E.S."/>
            <person name="Weissenbach J."/>
            <person name="Roest Crollius H."/>
        </authorList>
    </citation>
    <scope>NUCLEOTIDE SEQUENCE [LARGE SCALE GENOMIC DNA]</scope>
</reference>
<name>H3DNH0_TETNG</name>
<dbReference type="Gene3D" id="3.80.10.10">
    <property type="entry name" value="Ribonuclease Inhibitor"/>
    <property type="match status" value="1"/>
</dbReference>
<evidence type="ECO:0000313" key="4">
    <source>
        <dbReference type="Proteomes" id="UP000007303"/>
    </source>
</evidence>
<keyword evidence="2" id="KW-0677">Repeat</keyword>
<dbReference type="PROSITE" id="PS51450">
    <property type="entry name" value="LRR"/>
    <property type="match status" value="2"/>
</dbReference>
<dbReference type="AlphaFoldDB" id="H3DNH0"/>
<dbReference type="OMA" id="PIDNTQC"/>
<evidence type="ECO:0000256" key="1">
    <source>
        <dbReference type="ARBA" id="ARBA00022614"/>
    </source>
</evidence>
<reference evidence="3" key="2">
    <citation type="submission" date="2025-08" db="UniProtKB">
        <authorList>
            <consortium name="Ensembl"/>
        </authorList>
    </citation>
    <scope>IDENTIFICATION</scope>
</reference>
<dbReference type="SUPFAM" id="SSF52058">
    <property type="entry name" value="L domain-like"/>
    <property type="match status" value="1"/>
</dbReference>
<dbReference type="PANTHER" id="PTHR48051">
    <property type="match status" value="1"/>
</dbReference>
<evidence type="ECO:0000313" key="3">
    <source>
        <dbReference type="Ensembl" id="ENSTNIP00000022069.1"/>
    </source>
</evidence>
<dbReference type="Pfam" id="PF13855">
    <property type="entry name" value="LRR_8"/>
    <property type="match status" value="2"/>
</dbReference>
<dbReference type="SMART" id="SM00369">
    <property type="entry name" value="LRR_TYP"/>
    <property type="match status" value="6"/>
</dbReference>
<dbReference type="PRINTS" id="PR00019">
    <property type="entry name" value="LEURICHRPT"/>
</dbReference>
<dbReference type="InterPro" id="IPR032675">
    <property type="entry name" value="LRR_dom_sf"/>
</dbReference>
<dbReference type="STRING" id="99883.ENSTNIP00000022069"/>
<organism evidence="3 4">
    <name type="scientific">Tetraodon nigroviridis</name>
    <name type="common">Spotted green pufferfish</name>
    <name type="synonym">Chelonodon nigroviridis</name>
    <dbReference type="NCBI Taxonomy" id="99883"/>
    <lineage>
        <taxon>Eukaryota</taxon>
        <taxon>Metazoa</taxon>
        <taxon>Chordata</taxon>
        <taxon>Craniata</taxon>
        <taxon>Vertebrata</taxon>
        <taxon>Euteleostomi</taxon>
        <taxon>Actinopterygii</taxon>
        <taxon>Neopterygii</taxon>
        <taxon>Teleostei</taxon>
        <taxon>Neoteleostei</taxon>
        <taxon>Acanthomorphata</taxon>
        <taxon>Eupercaria</taxon>
        <taxon>Tetraodontiformes</taxon>
        <taxon>Tetradontoidea</taxon>
        <taxon>Tetraodontidae</taxon>
        <taxon>Tetraodon</taxon>
    </lineage>
</organism>
<dbReference type="InParanoid" id="H3DNH0"/>
<protein>
    <recommendedName>
        <fullName evidence="5">Leucine rich repeat containing 2</fullName>
    </recommendedName>
</protein>
<dbReference type="Proteomes" id="UP000007303">
    <property type="component" value="Unassembled WGS sequence"/>
</dbReference>
<proteinExistence type="predicted"/>
<dbReference type="GeneTree" id="ENSGT00940000154960"/>
<keyword evidence="4" id="KW-1185">Reference proteome</keyword>
<dbReference type="InterPro" id="IPR001611">
    <property type="entry name" value="Leu-rich_rpt"/>
</dbReference>